<organism evidence="1 3">
    <name type="scientific">Priestia aryabhattai</name>
    <name type="common">Bacillus aryabhattai</name>
    <dbReference type="NCBI Taxonomy" id="412384"/>
    <lineage>
        <taxon>Bacteria</taxon>
        <taxon>Bacillati</taxon>
        <taxon>Bacillota</taxon>
        <taxon>Bacilli</taxon>
        <taxon>Bacillales</taxon>
        <taxon>Bacillaceae</taxon>
        <taxon>Priestia</taxon>
    </lineage>
</organism>
<accession>A0ABD5KZQ8</accession>
<dbReference type="Proteomes" id="UP001418804">
    <property type="component" value="Unassembled WGS sequence"/>
</dbReference>
<evidence type="ECO:0000313" key="2">
    <source>
        <dbReference type="EMBL" id="MEN3156715.1"/>
    </source>
</evidence>
<sequence>MNIELELLKDSDGYETLAFSFWKRNLKTINDKKKVVSMIHHLYHMCCVESAMEIEDLDEVLKDIGYSKVGFMVDMNTSSQNYSLYTYNANKKT</sequence>
<protein>
    <submittedName>
        <fullName evidence="1">Uncharacterized protein</fullName>
    </submittedName>
</protein>
<dbReference type="EMBL" id="JBDIVD010000005">
    <property type="protein sequence ID" value="MEN3156699.1"/>
    <property type="molecule type" value="Genomic_DNA"/>
</dbReference>
<gene>
    <name evidence="1" type="ORF">ABDD91_28155</name>
    <name evidence="2" type="ORF">ABDD91_28235</name>
</gene>
<proteinExistence type="predicted"/>
<dbReference type="RefSeq" id="WP_088568320.1">
    <property type="nucleotide sequence ID" value="NZ_CP187689.1"/>
</dbReference>
<reference evidence="1 3" key="1">
    <citation type="submission" date="2024-05" db="EMBL/GenBank/DDBJ databases">
        <title>The mechanism of isolation and screening of efficient mineral weathering bacteria priestia aryabhattai c4-10 with weathered biotite.</title>
        <authorList>
            <person name="Yang S."/>
        </authorList>
    </citation>
    <scope>NUCLEOTIDE SEQUENCE [LARGE SCALE GENOMIC DNA]</scope>
    <source>
        <strain evidence="1 3">C4-10</strain>
    </source>
</reference>
<reference evidence="1 3" key="2">
    <citation type="submission" date="2024-05" db="EMBL/GenBank/DDBJ databases">
        <authorList>
            <person name="Zheng X."/>
        </authorList>
    </citation>
    <scope>NUCLEOTIDE SEQUENCE [LARGE SCALE GENOMIC DNA]</scope>
    <source>
        <strain evidence="1 3">C4-10</strain>
    </source>
</reference>
<name>A0ABD5KZQ8_PRIAR</name>
<evidence type="ECO:0000313" key="3">
    <source>
        <dbReference type="Proteomes" id="UP001418804"/>
    </source>
</evidence>
<comment type="caution">
    <text evidence="1">The sequence shown here is derived from an EMBL/GenBank/DDBJ whole genome shotgun (WGS) entry which is preliminary data.</text>
</comment>
<evidence type="ECO:0000313" key="1">
    <source>
        <dbReference type="EMBL" id="MEN3156699.1"/>
    </source>
</evidence>
<dbReference type="AlphaFoldDB" id="A0ABD5KZQ8"/>
<dbReference type="EMBL" id="JBDIVD010000006">
    <property type="protein sequence ID" value="MEN3156715.1"/>
    <property type="molecule type" value="Genomic_DNA"/>
</dbReference>